<evidence type="ECO:0000256" key="1">
    <source>
        <dbReference type="SAM" id="Phobius"/>
    </source>
</evidence>
<dbReference type="RefSeq" id="WP_008538017.1">
    <property type="nucleotide sequence ID" value="NZ_JH601090.1"/>
</dbReference>
<feature type="transmembrane region" description="Helical" evidence="1">
    <location>
        <begin position="24"/>
        <end position="44"/>
    </location>
</feature>
<proteinExistence type="predicted"/>
<organism evidence="2 3">
    <name type="scientific">Megamonas funiformis YIT 11815</name>
    <dbReference type="NCBI Taxonomy" id="742816"/>
    <lineage>
        <taxon>Bacteria</taxon>
        <taxon>Bacillati</taxon>
        <taxon>Bacillota</taxon>
        <taxon>Negativicutes</taxon>
        <taxon>Selenomonadales</taxon>
        <taxon>Selenomonadaceae</taxon>
        <taxon>Megamonas</taxon>
    </lineage>
</organism>
<dbReference type="GeneID" id="62778530"/>
<protein>
    <submittedName>
        <fullName evidence="2">Uncharacterized protein</fullName>
    </submittedName>
</protein>
<evidence type="ECO:0000313" key="3">
    <source>
        <dbReference type="Proteomes" id="UP000005963"/>
    </source>
</evidence>
<keyword evidence="1" id="KW-0472">Membrane</keyword>
<reference evidence="2 3" key="1">
    <citation type="submission" date="2012-01" db="EMBL/GenBank/DDBJ databases">
        <title>The Genome Sequence of Megamonas funiformis YIT 11815.</title>
        <authorList>
            <consortium name="The Broad Institute Genome Sequencing Platform"/>
            <person name="Earl A."/>
            <person name="Ward D."/>
            <person name="Feldgarden M."/>
            <person name="Gevers D."/>
            <person name="Morotomi M."/>
            <person name="Young S.K."/>
            <person name="Zeng Q."/>
            <person name="Gargeya S."/>
            <person name="Fitzgerald M."/>
            <person name="Haas B."/>
            <person name="Abouelleil A."/>
            <person name="Alvarado L."/>
            <person name="Arachchi H.M."/>
            <person name="Berlin A."/>
            <person name="Chapman S.B."/>
            <person name="Gearin G."/>
            <person name="Goldberg J."/>
            <person name="Griggs A."/>
            <person name="Gujja S."/>
            <person name="Hansen M."/>
            <person name="Heiman D."/>
            <person name="Howarth C."/>
            <person name="Larimer J."/>
            <person name="Lui A."/>
            <person name="MacDonald P.J.P."/>
            <person name="McCowen C."/>
            <person name="Montmayeur A."/>
            <person name="Murphy C."/>
            <person name="Neiman D."/>
            <person name="Pearson M."/>
            <person name="Priest M."/>
            <person name="Roberts A."/>
            <person name="Saif S."/>
            <person name="Shea T."/>
            <person name="Sisk P."/>
            <person name="Stolte C."/>
            <person name="Sykes S."/>
            <person name="Wortman J."/>
            <person name="Nusbaum C."/>
            <person name="Birren B."/>
        </authorList>
    </citation>
    <scope>NUCLEOTIDE SEQUENCE [LARGE SCALE GENOMIC DNA]</scope>
    <source>
        <strain evidence="2 3">YIT 11815</strain>
    </source>
</reference>
<keyword evidence="3" id="KW-1185">Reference proteome</keyword>
<comment type="caution">
    <text evidence="2">The sequence shown here is derived from an EMBL/GenBank/DDBJ whole genome shotgun (WGS) entry which is preliminary data.</text>
</comment>
<sequence length="45" mass="5070">MNNKEPKLVRIPLKTEHEFYEKDITILGIAGIVFTLIVAAIFLIG</sequence>
<keyword evidence="1" id="KW-1133">Transmembrane helix</keyword>
<name>A0ABN0EJP8_9FIRM</name>
<keyword evidence="1" id="KW-0812">Transmembrane</keyword>
<dbReference type="Proteomes" id="UP000005963">
    <property type="component" value="Unassembled WGS sequence"/>
</dbReference>
<dbReference type="EMBL" id="ADMB01000038">
    <property type="protein sequence ID" value="EHR38457.1"/>
    <property type="molecule type" value="Genomic_DNA"/>
</dbReference>
<accession>A0ABN0EJP8</accession>
<gene>
    <name evidence="2" type="ORF">HMPREF9454_00762</name>
</gene>
<evidence type="ECO:0000313" key="2">
    <source>
        <dbReference type="EMBL" id="EHR38457.1"/>
    </source>
</evidence>